<sequence>MHNQQNSCDSKRRGQGERVRVALQHEGLADDLYGGSNELRSHGSDKVANCICRYDCGRFRKPKVMTSSAHGHAGSCHLNSAEVECPGKDVP</sequence>
<keyword evidence="2" id="KW-1185">Reference proteome</keyword>
<dbReference type="EMBL" id="JABFUD020000022">
    <property type="protein sequence ID" value="KAI5062459.1"/>
    <property type="molecule type" value="Genomic_DNA"/>
</dbReference>
<accession>A0A9D4U8E8</accession>
<name>A0A9D4U8E8_ADICA</name>
<dbReference type="Proteomes" id="UP000886520">
    <property type="component" value="Chromosome 22"/>
</dbReference>
<dbReference type="AlphaFoldDB" id="A0A9D4U8E8"/>
<reference evidence="1" key="1">
    <citation type="submission" date="2021-01" db="EMBL/GenBank/DDBJ databases">
        <title>Adiantum capillus-veneris genome.</title>
        <authorList>
            <person name="Fang Y."/>
            <person name="Liao Q."/>
        </authorList>
    </citation>
    <scope>NUCLEOTIDE SEQUENCE</scope>
    <source>
        <strain evidence="1">H3</strain>
        <tissue evidence="1">Leaf</tissue>
    </source>
</reference>
<gene>
    <name evidence="1" type="ORF">GOP47_0022998</name>
</gene>
<comment type="caution">
    <text evidence="1">The sequence shown here is derived from an EMBL/GenBank/DDBJ whole genome shotgun (WGS) entry which is preliminary data.</text>
</comment>
<protein>
    <submittedName>
        <fullName evidence="1">Uncharacterized protein</fullName>
    </submittedName>
</protein>
<evidence type="ECO:0000313" key="2">
    <source>
        <dbReference type="Proteomes" id="UP000886520"/>
    </source>
</evidence>
<evidence type="ECO:0000313" key="1">
    <source>
        <dbReference type="EMBL" id="KAI5062459.1"/>
    </source>
</evidence>
<proteinExistence type="predicted"/>
<organism evidence="1 2">
    <name type="scientific">Adiantum capillus-veneris</name>
    <name type="common">Maidenhair fern</name>
    <dbReference type="NCBI Taxonomy" id="13818"/>
    <lineage>
        <taxon>Eukaryota</taxon>
        <taxon>Viridiplantae</taxon>
        <taxon>Streptophyta</taxon>
        <taxon>Embryophyta</taxon>
        <taxon>Tracheophyta</taxon>
        <taxon>Polypodiopsida</taxon>
        <taxon>Polypodiidae</taxon>
        <taxon>Polypodiales</taxon>
        <taxon>Pteridineae</taxon>
        <taxon>Pteridaceae</taxon>
        <taxon>Vittarioideae</taxon>
        <taxon>Adiantum</taxon>
    </lineage>
</organism>